<dbReference type="Proteomes" id="UP001196413">
    <property type="component" value="Unassembled WGS sequence"/>
</dbReference>
<keyword evidence="4" id="KW-1185">Reference proteome</keyword>
<feature type="transmembrane region" description="Helical" evidence="2">
    <location>
        <begin position="51"/>
        <end position="72"/>
    </location>
</feature>
<feature type="compositionally biased region" description="Polar residues" evidence="1">
    <location>
        <begin position="88"/>
        <end position="105"/>
    </location>
</feature>
<evidence type="ECO:0000313" key="3">
    <source>
        <dbReference type="EMBL" id="KAJ1365885.1"/>
    </source>
</evidence>
<organism evidence="3 4">
    <name type="scientific">Parelaphostrongylus tenuis</name>
    <name type="common">Meningeal worm</name>
    <dbReference type="NCBI Taxonomy" id="148309"/>
    <lineage>
        <taxon>Eukaryota</taxon>
        <taxon>Metazoa</taxon>
        <taxon>Ecdysozoa</taxon>
        <taxon>Nematoda</taxon>
        <taxon>Chromadorea</taxon>
        <taxon>Rhabditida</taxon>
        <taxon>Rhabditina</taxon>
        <taxon>Rhabditomorpha</taxon>
        <taxon>Strongyloidea</taxon>
        <taxon>Metastrongylidae</taxon>
        <taxon>Parelaphostrongylus</taxon>
    </lineage>
</organism>
<sequence>GALNLATLYLQEKGELKRLENKWWYDRGQCDQGITDSGASSSLNLSKVAGIFYILMIGMVLSMLTALIEFLIRKRKEDKEKKRRLKSQRQMPTITSTYNRLSKTPHSIRRRPQK</sequence>
<evidence type="ECO:0000313" key="4">
    <source>
        <dbReference type="Proteomes" id="UP001196413"/>
    </source>
</evidence>
<dbReference type="EMBL" id="JAHQIW010005385">
    <property type="protein sequence ID" value="KAJ1365885.1"/>
    <property type="molecule type" value="Genomic_DNA"/>
</dbReference>
<reference evidence="3" key="1">
    <citation type="submission" date="2021-06" db="EMBL/GenBank/DDBJ databases">
        <title>Parelaphostrongylus tenuis whole genome reference sequence.</title>
        <authorList>
            <person name="Garwood T.J."/>
            <person name="Larsen P.A."/>
            <person name="Fountain-Jones N.M."/>
            <person name="Garbe J.R."/>
            <person name="Macchietto M.G."/>
            <person name="Kania S.A."/>
            <person name="Gerhold R.W."/>
            <person name="Richards J.E."/>
            <person name="Wolf T.M."/>
        </authorList>
    </citation>
    <scope>NUCLEOTIDE SEQUENCE</scope>
    <source>
        <strain evidence="3">MNPRO001-30</strain>
        <tissue evidence="3">Meninges</tissue>
    </source>
</reference>
<accession>A0AAD5WCR0</accession>
<keyword evidence="2" id="KW-0812">Transmembrane</keyword>
<evidence type="ECO:0000256" key="2">
    <source>
        <dbReference type="SAM" id="Phobius"/>
    </source>
</evidence>
<feature type="non-terminal residue" evidence="3">
    <location>
        <position position="114"/>
    </location>
</feature>
<dbReference type="AlphaFoldDB" id="A0AAD5WCR0"/>
<proteinExistence type="predicted"/>
<keyword evidence="2" id="KW-0472">Membrane</keyword>
<name>A0AAD5WCR0_PARTN</name>
<keyword evidence="2" id="KW-1133">Transmembrane helix</keyword>
<evidence type="ECO:0000256" key="1">
    <source>
        <dbReference type="SAM" id="MobiDB-lite"/>
    </source>
</evidence>
<feature type="region of interest" description="Disordered" evidence="1">
    <location>
        <begin position="78"/>
        <end position="114"/>
    </location>
</feature>
<protein>
    <submittedName>
        <fullName evidence="3">Glutathione reductase (GR) (GRase)</fullName>
    </submittedName>
</protein>
<gene>
    <name evidence="3" type="primary">GLR2_4</name>
    <name evidence="3" type="ORF">KIN20_026351</name>
</gene>
<comment type="caution">
    <text evidence="3">The sequence shown here is derived from an EMBL/GenBank/DDBJ whole genome shotgun (WGS) entry which is preliminary data.</text>
</comment>